<sequence>MTLLLLGRLLVAPGRVFLPSTTTTATTAATATATRLAALTRRTMAQASVQSARRVAVTQMTATTDKERNFNICADLVERATQCGAQMVFLPEACDFIAESKEESVQLAESLYGPLVAKYRKLAASLKVWLSLGGLHVKEEGEDKISNTHVVIDDRGELAATYVKTHLFSVHIPERNLHLEEKTYVTPGSAVHPPIATPVGEVALAICYDMRFPEMSLMQRSLGAHILTFPSAFTVTTGLAHWEPLLRVRAIETQCYVVAAAQTGQHNKKRSSYGHAMIVDPWGAVISQVSEGTNFAVADINLDYLETIRREMPVQSHRRADLYHTSLLPHHMPGLRVCELVPPPSHYVSYQFGGVRVPGGCVFLKTHLSHAFVNKKPLVPGHVLLTPERPALRLAHLSAAEVSDLAQLTQRTLDVVMDHYRPDSCQVAIQDGPAAGQTIDHVHLHIVPHSAALRKALQGHEGNPERPWREENEMEEEANTLRQVAARVLPALSSPTPQVPRAAVLDWELPRLLPLGPIAVPDAAVVLKTKHSCAFVAPNPILPGHVYVSSLAPCEGLRRAGAAQVVDLFLAAQMVQKCVETHQGAAASTLVMLESACPHQQHLQIQIVPRSEDDLPTNDDIYSAVLSHASQAPQWTFTAELAAIASQLRGLVSLM</sequence>
<evidence type="ECO:0000256" key="4">
    <source>
        <dbReference type="ARBA" id="ARBA00022741"/>
    </source>
</evidence>
<dbReference type="InterPro" id="IPR036265">
    <property type="entry name" value="HIT-like_sf"/>
</dbReference>
<evidence type="ECO:0000256" key="7">
    <source>
        <dbReference type="ARBA" id="ARBA00047780"/>
    </source>
</evidence>
<dbReference type="SUPFAM" id="SSF54197">
    <property type="entry name" value="HIT-like"/>
    <property type="match status" value="2"/>
</dbReference>
<evidence type="ECO:0000256" key="3">
    <source>
        <dbReference type="ARBA" id="ARBA00012377"/>
    </source>
</evidence>
<feature type="signal peptide" evidence="12">
    <location>
        <begin position="1"/>
        <end position="16"/>
    </location>
</feature>
<dbReference type="PROSITE" id="PS51084">
    <property type="entry name" value="HIT_2"/>
    <property type="match status" value="1"/>
</dbReference>
<dbReference type="InterPro" id="IPR019808">
    <property type="entry name" value="Histidine_triad_CS"/>
</dbReference>
<protein>
    <recommendedName>
        <fullName evidence="10">Nitrilase and fragile histidine triad fusion protein NitFhit</fullName>
        <ecNumber evidence="3">3.6.1.29</ecNumber>
    </recommendedName>
</protein>
<feature type="domain" description="CN hydrolase" evidence="13">
    <location>
        <begin position="53"/>
        <end position="302"/>
    </location>
</feature>
<dbReference type="AlphaFoldDB" id="A0AAW0SXG4"/>
<keyword evidence="16" id="KW-1185">Reference proteome</keyword>
<dbReference type="Pfam" id="PF00795">
    <property type="entry name" value="CN_hydrolase"/>
    <property type="match status" value="1"/>
</dbReference>
<comment type="similarity">
    <text evidence="9">In the N-terminal section; belongs to the UPF0012 family.</text>
</comment>
<dbReference type="FunFam" id="3.30.428.10:FF:000011">
    <property type="entry name" value="Fragile histidine triad"/>
    <property type="match status" value="1"/>
</dbReference>
<name>A0AAW0SXG4_SCYPA</name>
<evidence type="ECO:0000256" key="6">
    <source>
        <dbReference type="ARBA" id="ARBA00023268"/>
    </source>
</evidence>
<evidence type="ECO:0000256" key="8">
    <source>
        <dbReference type="ARBA" id="ARBA00057461"/>
    </source>
</evidence>
<keyword evidence="6" id="KW-0511">Multifunctional enzyme</keyword>
<keyword evidence="12" id="KW-0732">Signal</keyword>
<dbReference type="GO" id="GO:0047710">
    <property type="term" value="F:bis(5'-adenosyl)-triphosphatase activity"/>
    <property type="evidence" value="ECO:0007669"/>
    <property type="project" value="UniProtKB-EC"/>
</dbReference>
<dbReference type="InterPro" id="IPR003010">
    <property type="entry name" value="C-N_Hydrolase"/>
</dbReference>
<evidence type="ECO:0000256" key="10">
    <source>
        <dbReference type="ARBA" id="ARBA00069577"/>
    </source>
</evidence>
<evidence type="ECO:0000259" key="13">
    <source>
        <dbReference type="PROSITE" id="PS50263"/>
    </source>
</evidence>
<evidence type="ECO:0000313" key="16">
    <source>
        <dbReference type="Proteomes" id="UP001487740"/>
    </source>
</evidence>
<dbReference type="PROSITE" id="PS01227">
    <property type="entry name" value="UPF0012"/>
    <property type="match status" value="1"/>
</dbReference>
<evidence type="ECO:0000256" key="9">
    <source>
        <dbReference type="ARBA" id="ARBA00061127"/>
    </source>
</evidence>
<feature type="short sequence motif" description="Histidine triad motif" evidence="11">
    <location>
        <begin position="441"/>
        <end position="445"/>
    </location>
</feature>
<dbReference type="PANTHER" id="PTHR23088:SF27">
    <property type="entry name" value="DEAMINATED GLUTATHIONE AMIDASE"/>
    <property type="match status" value="1"/>
</dbReference>
<dbReference type="Proteomes" id="UP001487740">
    <property type="component" value="Unassembled WGS sequence"/>
</dbReference>
<reference evidence="15 16" key="1">
    <citation type="submission" date="2023-03" db="EMBL/GenBank/DDBJ databases">
        <title>High-quality genome of Scylla paramamosain provides insights in environmental adaptation.</title>
        <authorList>
            <person name="Zhang L."/>
        </authorList>
    </citation>
    <scope>NUCLEOTIDE SEQUENCE [LARGE SCALE GENOMIC DNA]</scope>
    <source>
        <strain evidence="15">LZ_2023a</strain>
        <tissue evidence="15">Muscle</tissue>
    </source>
</reference>
<dbReference type="InterPro" id="IPR036526">
    <property type="entry name" value="C-N_Hydrolase_sf"/>
</dbReference>
<comment type="caution">
    <text evidence="15">The sequence shown here is derived from an EMBL/GenBank/DDBJ whole genome shotgun (WGS) entry which is preliminary data.</text>
</comment>
<comment type="catalytic activity">
    <reaction evidence="7">
        <text>P(1),P(3)-bis(5'-adenosyl) triphosphate + H2O = AMP + ADP + 2 H(+)</text>
        <dbReference type="Rhea" id="RHEA:13893"/>
        <dbReference type="ChEBI" id="CHEBI:15377"/>
        <dbReference type="ChEBI" id="CHEBI:15378"/>
        <dbReference type="ChEBI" id="CHEBI:58529"/>
        <dbReference type="ChEBI" id="CHEBI:456215"/>
        <dbReference type="ChEBI" id="CHEBI:456216"/>
        <dbReference type="EC" id="3.6.1.29"/>
    </reaction>
</comment>
<dbReference type="InterPro" id="IPR011146">
    <property type="entry name" value="HIT-like"/>
</dbReference>
<comment type="subunit">
    <text evidence="2">Homotetramer.</text>
</comment>
<evidence type="ECO:0000256" key="1">
    <source>
        <dbReference type="ARBA" id="ARBA00001936"/>
    </source>
</evidence>
<evidence type="ECO:0000256" key="11">
    <source>
        <dbReference type="PROSITE-ProRule" id="PRU00464"/>
    </source>
</evidence>
<dbReference type="Gene3D" id="3.60.110.10">
    <property type="entry name" value="Carbon-nitrogen hydrolase"/>
    <property type="match status" value="1"/>
</dbReference>
<dbReference type="Pfam" id="PF01230">
    <property type="entry name" value="HIT"/>
    <property type="match status" value="2"/>
</dbReference>
<proteinExistence type="inferred from homology"/>
<comment type="cofactor">
    <cofactor evidence="1">
        <name>Mn(2+)</name>
        <dbReference type="ChEBI" id="CHEBI:29035"/>
    </cofactor>
</comment>
<feature type="chain" id="PRO_5043822121" description="Nitrilase and fragile histidine triad fusion protein NitFhit" evidence="12">
    <location>
        <begin position="17"/>
        <end position="655"/>
    </location>
</feature>
<dbReference type="GO" id="GO:0000166">
    <property type="term" value="F:nucleotide binding"/>
    <property type="evidence" value="ECO:0007669"/>
    <property type="project" value="UniProtKB-KW"/>
</dbReference>
<dbReference type="PROSITE" id="PS00892">
    <property type="entry name" value="HIT_1"/>
    <property type="match status" value="1"/>
</dbReference>
<dbReference type="InterPro" id="IPR001110">
    <property type="entry name" value="UPF0012_CS"/>
</dbReference>
<comment type="function">
    <text evidence="8">Cleaves A-5'-PPP-5'A to yield AMP and ADP.</text>
</comment>
<dbReference type="EMBL" id="JARAKH010000043">
    <property type="protein sequence ID" value="KAK8379461.1"/>
    <property type="molecule type" value="Genomic_DNA"/>
</dbReference>
<organism evidence="15 16">
    <name type="scientific">Scylla paramamosain</name>
    <name type="common">Mud crab</name>
    <dbReference type="NCBI Taxonomy" id="85552"/>
    <lineage>
        <taxon>Eukaryota</taxon>
        <taxon>Metazoa</taxon>
        <taxon>Ecdysozoa</taxon>
        <taxon>Arthropoda</taxon>
        <taxon>Crustacea</taxon>
        <taxon>Multicrustacea</taxon>
        <taxon>Malacostraca</taxon>
        <taxon>Eumalacostraca</taxon>
        <taxon>Eucarida</taxon>
        <taxon>Decapoda</taxon>
        <taxon>Pleocyemata</taxon>
        <taxon>Brachyura</taxon>
        <taxon>Eubrachyura</taxon>
        <taxon>Portunoidea</taxon>
        <taxon>Portunidae</taxon>
        <taxon>Portuninae</taxon>
        <taxon>Scylla</taxon>
    </lineage>
</organism>
<dbReference type="CDD" id="cd07572">
    <property type="entry name" value="nit"/>
    <property type="match status" value="1"/>
</dbReference>
<keyword evidence="4" id="KW-0547">Nucleotide-binding</keyword>
<evidence type="ECO:0000256" key="12">
    <source>
        <dbReference type="SAM" id="SignalP"/>
    </source>
</evidence>
<dbReference type="FunFam" id="3.60.110.10:FF:000005">
    <property type="entry name" value="nitrilase homolog 1 isoform X1"/>
    <property type="match status" value="1"/>
</dbReference>
<accession>A0AAW0SXG4</accession>
<dbReference type="GO" id="GO:0016811">
    <property type="term" value="F:hydrolase activity, acting on carbon-nitrogen (but not peptide) bonds, in linear amides"/>
    <property type="evidence" value="ECO:0007669"/>
    <property type="project" value="InterPro"/>
</dbReference>
<dbReference type="PROSITE" id="PS50263">
    <property type="entry name" value="CN_HYDROLASE"/>
    <property type="match status" value="1"/>
</dbReference>
<dbReference type="InterPro" id="IPR045254">
    <property type="entry name" value="Nit1/2_C-N_Hydrolase"/>
</dbReference>
<evidence type="ECO:0000259" key="14">
    <source>
        <dbReference type="PROSITE" id="PS51084"/>
    </source>
</evidence>
<evidence type="ECO:0000313" key="15">
    <source>
        <dbReference type="EMBL" id="KAK8379461.1"/>
    </source>
</evidence>
<keyword evidence="5" id="KW-0378">Hydrolase</keyword>
<dbReference type="PANTHER" id="PTHR23088">
    <property type="entry name" value="NITRILASE-RELATED"/>
    <property type="match status" value="1"/>
</dbReference>
<evidence type="ECO:0000256" key="5">
    <source>
        <dbReference type="ARBA" id="ARBA00022801"/>
    </source>
</evidence>
<gene>
    <name evidence="15" type="ORF">O3P69_019392</name>
</gene>
<dbReference type="GO" id="GO:0006139">
    <property type="term" value="P:nucleobase-containing compound metabolic process"/>
    <property type="evidence" value="ECO:0007669"/>
    <property type="project" value="TreeGrafter"/>
</dbReference>
<dbReference type="Gene3D" id="3.30.428.10">
    <property type="entry name" value="HIT-like"/>
    <property type="match status" value="2"/>
</dbReference>
<dbReference type="EC" id="3.6.1.29" evidence="3"/>
<evidence type="ECO:0000256" key="2">
    <source>
        <dbReference type="ARBA" id="ARBA00011881"/>
    </source>
</evidence>
<feature type="domain" description="HIT" evidence="14">
    <location>
        <begin position="348"/>
        <end position="456"/>
    </location>
</feature>
<dbReference type="SUPFAM" id="SSF56317">
    <property type="entry name" value="Carbon-nitrogen hydrolase"/>
    <property type="match status" value="1"/>
</dbReference>